<gene>
    <name evidence="2" type="ORF">DY000_02005435</name>
</gene>
<evidence type="ECO:0000256" key="1">
    <source>
        <dbReference type="SAM" id="MobiDB-lite"/>
    </source>
</evidence>
<dbReference type="Proteomes" id="UP000266723">
    <property type="component" value="Unassembled WGS sequence"/>
</dbReference>
<proteinExistence type="predicted"/>
<accession>A0ABQ7CGX5</accession>
<organism evidence="2 3">
    <name type="scientific">Brassica cretica</name>
    <name type="common">Mustard</name>
    <dbReference type="NCBI Taxonomy" id="69181"/>
    <lineage>
        <taxon>Eukaryota</taxon>
        <taxon>Viridiplantae</taxon>
        <taxon>Streptophyta</taxon>
        <taxon>Embryophyta</taxon>
        <taxon>Tracheophyta</taxon>
        <taxon>Spermatophyta</taxon>
        <taxon>Magnoliopsida</taxon>
        <taxon>eudicotyledons</taxon>
        <taxon>Gunneridae</taxon>
        <taxon>Pentapetalae</taxon>
        <taxon>rosids</taxon>
        <taxon>malvids</taxon>
        <taxon>Brassicales</taxon>
        <taxon>Brassicaceae</taxon>
        <taxon>Brassiceae</taxon>
        <taxon>Brassica</taxon>
    </lineage>
</organism>
<name>A0ABQ7CGX5_BRACR</name>
<feature type="region of interest" description="Disordered" evidence="1">
    <location>
        <begin position="1"/>
        <end position="33"/>
    </location>
</feature>
<evidence type="ECO:0000313" key="3">
    <source>
        <dbReference type="Proteomes" id="UP000266723"/>
    </source>
</evidence>
<keyword evidence="3" id="KW-1185">Reference proteome</keyword>
<dbReference type="EMBL" id="QGKV02000832">
    <property type="protein sequence ID" value="KAF3550965.1"/>
    <property type="molecule type" value="Genomic_DNA"/>
</dbReference>
<protein>
    <submittedName>
        <fullName evidence="2">Uncharacterized protein</fullName>
    </submittedName>
</protein>
<sequence>MIGDSDSSSKDGDRDPSPSGGMGSEGNPCMEAGTNLREEGEIVNEDDDVLSDVAEKILEDLVAVGDQGKVDEVVDEDDDIQDGLEAKVHQTAQDTVDITRETKVSLQR</sequence>
<feature type="compositionally biased region" description="Basic and acidic residues" evidence="1">
    <location>
        <begin position="7"/>
        <end position="16"/>
    </location>
</feature>
<evidence type="ECO:0000313" key="2">
    <source>
        <dbReference type="EMBL" id="KAF3550965.1"/>
    </source>
</evidence>
<comment type="caution">
    <text evidence="2">The sequence shown here is derived from an EMBL/GenBank/DDBJ whole genome shotgun (WGS) entry which is preliminary data.</text>
</comment>
<reference evidence="2 3" key="1">
    <citation type="journal article" date="2020" name="BMC Genomics">
        <title>Intraspecific diversification of the crop wild relative Brassica cretica Lam. using demographic model selection.</title>
        <authorList>
            <person name="Kioukis A."/>
            <person name="Michalopoulou V.A."/>
            <person name="Briers L."/>
            <person name="Pirintsos S."/>
            <person name="Studholme D.J."/>
            <person name="Pavlidis P."/>
            <person name="Sarris P.F."/>
        </authorList>
    </citation>
    <scope>NUCLEOTIDE SEQUENCE [LARGE SCALE GENOMIC DNA]</scope>
    <source>
        <strain evidence="3">cv. PFS-1207/04</strain>
    </source>
</reference>